<organism evidence="1 2">
    <name type="scientific">Coniochaeta pulveracea</name>
    <dbReference type="NCBI Taxonomy" id="177199"/>
    <lineage>
        <taxon>Eukaryota</taxon>
        <taxon>Fungi</taxon>
        <taxon>Dikarya</taxon>
        <taxon>Ascomycota</taxon>
        <taxon>Pezizomycotina</taxon>
        <taxon>Sordariomycetes</taxon>
        <taxon>Sordariomycetidae</taxon>
        <taxon>Coniochaetales</taxon>
        <taxon>Coniochaetaceae</taxon>
        <taxon>Coniochaeta</taxon>
    </lineage>
</organism>
<evidence type="ECO:0000313" key="1">
    <source>
        <dbReference type="EMBL" id="RKU47086.1"/>
    </source>
</evidence>
<name>A0A420YGV5_9PEZI</name>
<dbReference type="AlphaFoldDB" id="A0A420YGV5"/>
<gene>
    <name evidence="1" type="ORF">DL546_009257</name>
</gene>
<comment type="caution">
    <text evidence="1">The sequence shown here is derived from an EMBL/GenBank/DDBJ whole genome shotgun (WGS) entry which is preliminary data.</text>
</comment>
<accession>A0A420YGV5</accession>
<evidence type="ECO:0000313" key="2">
    <source>
        <dbReference type="Proteomes" id="UP000275385"/>
    </source>
</evidence>
<proteinExistence type="predicted"/>
<reference evidence="1 2" key="1">
    <citation type="submission" date="2018-08" db="EMBL/GenBank/DDBJ databases">
        <title>Draft genome of the lignicolous fungus Coniochaeta pulveracea.</title>
        <authorList>
            <person name="Borstlap C.J."/>
            <person name="De Witt R.N."/>
            <person name="Botha A."/>
            <person name="Volschenk H."/>
        </authorList>
    </citation>
    <scope>NUCLEOTIDE SEQUENCE [LARGE SCALE GENOMIC DNA]</scope>
    <source>
        <strain evidence="1 2">CAB683</strain>
    </source>
</reference>
<dbReference type="Proteomes" id="UP000275385">
    <property type="component" value="Unassembled WGS sequence"/>
</dbReference>
<keyword evidence="2" id="KW-1185">Reference proteome</keyword>
<sequence length="158" mass="17434">MRKCLEIVARGEDDRKRTSQAVTPYEVDIFSKKRLTESRKDEGLCPVTDTKLSPNGCDEAYLGEWDERGMVGAIQHGGVDFLISRTMRTVTGSCSIPSRTWLQPMELAWGQLTVTAGLTVSKTYLVVAAPVGLWARKLMSLPFLSQALPFPAAGCWLP</sequence>
<dbReference type="EMBL" id="QVQW01000011">
    <property type="protein sequence ID" value="RKU47086.1"/>
    <property type="molecule type" value="Genomic_DNA"/>
</dbReference>
<protein>
    <submittedName>
        <fullName evidence="1">Uncharacterized protein</fullName>
    </submittedName>
</protein>